<dbReference type="InterPro" id="IPR039426">
    <property type="entry name" value="TonB-dep_rcpt-like"/>
</dbReference>
<accession>A0ABW7NFG0</accession>
<protein>
    <submittedName>
        <fullName evidence="15">TonB-dependent receptor domain-containing protein</fullName>
    </submittedName>
</protein>
<name>A0ABW7NFG0_9BACT</name>
<feature type="domain" description="TonB-dependent receptor-like beta-barrel" evidence="13">
    <location>
        <begin position="297"/>
        <end position="758"/>
    </location>
</feature>
<feature type="domain" description="TonB-dependent receptor plug" evidence="14">
    <location>
        <begin position="155"/>
        <end position="234"/>
    </location>
</feature>
<dbReference type="Pfam" id="PF13715">
    <property type="entry name" value="CarbopepD_reg_2"/>
    <property type="match status" value="1"/>
</dbReference>
<sequence>MKIKYLALTLFISLSMTAVGQDIITINGKEFSGNKGYIYGKLMDKETGEDIIGAIVSIPAEKEATVTDINGEFRLRSPKGEIILEATSVGFEVSTFRARVLGSGNFRLYLKPAMTQLNEVVISGSKGDANVKSTDIGKNSLSIESIKELPMVMGEVDVIKSLTLLPGVSTNSELSTGFNVRGGGSDQNLVLLGDVPIYNPAHLFGFYTAFNADVVDDVSLYKGGVPARYGGRASSVLHVKYRDGDYDNWKSNLSIGVVSSKLAIEGPIIKQKLSVLGSVRRSYLNYTLKAFDDPDIRESSAGFYDFNVIANLKLNNRNKLTYSIYKSSDNFNLAGDTVYQWVNFYQAANWYHSFSDKFSLKATGALSTYSNTIENRSLVNPYKLNTEINNQILNLDLEYIFNDQASLNAGVNFNRTMLQPGELKPNDPETSTINAEKVQEEKANEIAYYLDASFEITPRLSVTGGIRYNTYNYLGGHTIYYYEPYRERIEETIVDSLHFGDNESIQTYSGWEPRFTARYTLSDMSSIKLGYNRMYQYIQLISNTTTIAPNDIWKLSDNYLKPQISEQLSLGYFQNFNKNKFETSIEGFYKEIDNVVDYKDGAALFLNDHIETELNSGQGRSYGLELYLKKNSGGRLKGWISYTYSRSLRKIEGPYKTETINGGDWYAANYDRKHNFTNVLIYQLPKKWEFSSTFTFKTGQPITYPAGKFEYGSSVLSLYTDRNTERAPLYHRLDISFTKKFYVFENKNAEFNFSVYNLYGRKNPFSVFTQDVVGSPPQAYQLAVLGVPFPSISFTFYL</sequence>
<evidence type="ECO:0000256" key="3">
    <source>
        <dbReference type="ARBA" id="ARBA00022452"/>
    </source>
</evidence>
<keyword evidence="7 10" id="KW-0472">Membrane</keyword>
<dbReference type="EMBL" id="JBIPKE010000020">
    <property type="protein sequence ID" value="MFH6985449.1"/>
    <property type="molecule type" value="Genomic_DNA"/>
</dbReference>
<keyword evidence="8 15" id="KW-0675">Receptor</keyword>
<keyword evidence="6 11" id="KW-0798">TonB box</keyword>
<dbReference type="Gene3D" id="2.60.40.1120">
    <property type="entry name" value="Carboxypeptidase-like, regulatory domain"/>
    <property type="match status" value="1"/>
</dbReference>
<feature type="signal peptide" evidence="12">
    <location>
        <begin position="1"/>
        <end position="20"/>
    </location>
</feature>
<keyword evidence="3 10" id="KW-1134">Transmembrane beta strand</keyword>
<evidence type="ECO:0000256" key="4">
    <source>
        <dbReference type="ARBA" id="ARBA00022692"/>
    </source>
</evidence>
<evidence type="ECO:0000256" key="10">
    <source>
        <dbReference type="PROSITE-ProRule" id="PRU01360"/>
    </source>
</evidence>
<dbReference type="Gene3D" id="2.170.130.10">
    <property type="entry name" value="TonB-dependent receptor, plug domain"/>
    <property type="match status" value="1"/>
</dbReference>
<dbReference type="Gene3D" id="2.40.170.20">
    <property type="entry name" value="TonB-dependent receptor, beta-barrel domain"/>
    <property type="match status" value="1"/>
</dbReference>
<comment type="subcellular location">
    <subcellularLocation>
        <location evidence="1 10">Cell outer membrane</location>
        <topology evidence="1 10">Multi-pass membrane protein</topology>
    </subcellularLocation>
</comment>
<evidence type="ECO:0000256" key="5">
    <source>
        <dbReference type="ARBA" id="ARBA00022729"/>
    </source>
</evidence>
<keyword evidence="9 10" id="KW-0998">Cell outer membrane</keyword>
<keyword evidence="2 10" id="KW-0813">Transport</keyword>
<dbReference type="InterPro" id="IPR012910">
    <property type="entry name" value="Plug_dom"/>
</dbReference>
<evidence type="ECO:0000259" key="14">
    <source>
        <dbReference type="Pfam" id="PF07715"/>
    </source>
</evidence>
<dbReference type="InterPro" id="IPR000531">
    <property type="entry name" value="Beta-barrel_TonB"/>
</dbReference>
<evidence type="ECO:0000256" key="11">
    <source>
        <dbReference type="RuleBase" id="RU003357"/>
    </source>
</evidence>
<evidence type="ECO:0000313" key="15">
    <source>
        <dbReference type="EMBL" id="MFH6985449.1"/>
    </source>
</evidence>
<dbReference type="PANTHER" id="PTHR30069:SF29">
    <property type="entry name" value="HEMOGLOBIN AND HEMOGLOBIN-HAPTOGLOBIN-BINDING PROTEIN 1-RELATED"/>
    <property type="match status" value="1"/>
</dbReference>
<dbReference type="PROSITE" id="PS52016">
    <property type="entry name" value="TONB_DEPENDENT_REC_3"/>
    <property type="match status" value="1"/>
</dbReference>
<proteinExistence type="inferred from homology"/>
<dbReference type="InterPro" id="IPR037066">
    <property type="entry name" value="Plug_dom_sf"/>
</dbReference>
<evidence type="ECO:0000256" key="2">
    <source>
        <dbReference type="ARBA" id="ARBA00022448"/>
    </source>
</evidence>
<comment type="caution">
    <text evidence="15">The sequence shown here is derived from an EMBL/GenBank/DDBJ whole genome shotgun (WGS) entry which is preliminary data.</text>
</comment>
<evidence type="ECO:0000259" key="13">
    <source>
        <dbReference type="Pfam" id="PF00593"/>
    </source>
</evidence>
<keyword evidence="16" id="KW-1185">Reference proteome</keyword>
<evidence type="ECO:0000256" key="6">
    <source>
        <dbReference type="ARBA" id="ARBA00023077"/>
    </source>
</evidence>
<gene>
    <name evidence="15" type="ORF">ACHKAR_18505</name>
</gene>
<dbReference type="InterPro" id="IPR036942">
    <property type="entry name" value="Beta-barrel_TonB_sf"/>
</dbReference>
<dbReference type="SUPFAM" id="SSF49464">
    <property type="entry name" value="Carboxypeptidase regulatory domain-like"/>
    <property type="match status" value="1"/>
</dbReference>
<dbReference type="PANTHER" id="PTHR30069">
    <property type="entry name" value="TONB-DEPENDENT OUTER MEMBRANE RECEPTOR"/>
    <property type="match status" value="1"/>
</dbReference>
<evidence type="ECO:0000256" key="7">
    <source>
        <dbReference type="ARBA" id="ARBA00023136"/>
    </source>
</evidence>
<reference evidence="15 16" key="1">
    <citation type="journal article" date="2013" name="Int. J. Syst. Evol. Microbiol.">
        <title>Marinoscillum luteum sp. nov., isolated from marine sediment.</title>
        <authorList>
            <person name="Cha I.T."/>
            <person name="Park S.J."/>
            <person name="Kim S.J."/>
            <person name="Kim J.G."/>
            <person name="Jung M.Y."/>
            <person name="Shin K.S."/>
            <person name="Kwon K.K."/>
            <person name="Yang S.H."/>
            <person name="Seo Y.S."/>
            <person name="Rhee S.K."/>
        </authorList>
    </citation>
    <scope>NUCLEOTIDE SEQUENCE [LARGE SCALE GENOMIC DNA]</scope>
    <source>
        <strain evidence="15 16">KCTC 23939</strain>
    </source>
</reference>
<dbReference type="SUPFAM" id="SSF56935">
    <property type="entry name" value="Porins"/>
    <property type="match status" value="1"/>
</dbReference>
<feature type="chain" id="PRO_5046716665" evidence="12">
    <location>
        <begin position="21"/>
        <end position="798"/>
    </location>
</feature>
<keyword evidence="4 10" id="KW-0812">Transmembrane</keyword>
<evidence type="ECO:0000256" key="8">
    <source>
        <dbReference type="ARBA" id="ARBA00023170"/>
    </source>
</evidence>
<keyword evidence="5 12" id="KW-0732">Signal</keyword>
<comment type="similarity">
    <text evidence="10 11">Belongs to the TonB-dependent receptor family.</text>
</comment>
<dbReference type="InterPro" id="IPR008969">
    <property type="entry name" value="CarboxyPept-like_regulatory"/>
</dbReference>
<dbReference type="Pfam" id="PF00593">
    <property type="entry name" value="TonB_dep_Rec_b-barrel"/>
    <property type="match status" value="1"/>
</dbReference>
<evidence type="ECO:0000256" key="12">
    <source>
        <dbReference type="SAM" id="SignalP"/>
    </source>
</evidence>
<evidence type="ECO:0000256" key="9">
    <source>
        <dbReference type="ARBA" id="ARBA00023237"/>
    </source>
</evidence>
<evidence type="ECO:0000313" key="16">
    <source>
        <dbReference type="Proteomes" id="UP001610063"/>
    </source>
</evidence>
<organism evidence="15 16">
    <name type="scientific">Marinoscillum luteum</name>
    <dbReference type="NCBI Taxonomy" id="861051"/>
    <lineage>
        <taxon>Bacteria</taxon>
        <taxon>Pseudomonadati</taxon>
        <taxon>Bacteroidota</taxon>
        <taxon>Cytophagia</taxon>
        <taxon>Cytophagales</taxon>
        <taxon>Reichenbachiellaceae</taxon>
        <taxon>Marinoscillum</taxon>
    </lineage>
</organism>
<dbReference type="Pfam" id="PF07715">
    <property type="entry name" value="Plug"/>
    <property type="match status" value="1"/>
</dbReference>
<dbReference type="Proteomes" id="UP001610063">
    <property type="component" value="Unassembled WGS sequence"/>
</dbReference>
<evidence type="ECO:0000256" key="1">
    <source>
        <dbReference type="ARBA" id="ARBA00004571"/>
    </source>
</evidence>
<dbReference type="RefSeq" id="WP_395418902.1">
    <property type="nucleotide sequence ID" value="NZ_JBIPKE010000020.1"/>
</dbReference>